<evidence type="ECO:0000256" key="1">
    <source>
        <dbReference type="SAM" id="MobiDB-lite"/>
    </source>
</evidence>
<protein>
    <submittedName>
        <fullName evidence="2">Uncharacterized protein</fullName>
    </submittedName>
</protein>
<dbReference type="EMBL" id="CP072788">
    <property type="protein sequence ID" value="QTR02606.1"/>
    <property type="molecule type" value="Genomic_DNA"/>
</dbReference>
<evidence type="ECO:0000313" key="2">
    <source>
        <dbReference type="EMBL" id="QTR02606.1"/>
    </source>
</evidence>
<feature type="non-terminal residue" evidence="2">
    <location>
        <position position="1"/>
    </location>
</feature>
<name>A0A8T8HVV6_9PSEU</name>
<evidence type="ECO:0000313" key="3">
    <source>
        <dbReference type="Proteomes" id="UP000671828"/>
    </source>
</evidence>
<reference evidence="2" key="1">
    <citation type="submission" date="2021-04" db="EMBL/GenBank/DDBJ databases">
        <title>Saccharothrix algeriensis WGS.</title>
        <authorList>
            <person name="Stuskova K."/>
            <person name="Hakalova E."/>
            <person name="Tebbal A.B."/>
            <person name="Eichmeier A."/>
        </authorList>
    </citation>
    <scope>NUCLEOTIDE SEQUENCE</scope>
    <source>
        <strain evidence="2">NRRL B-24137</strain>
    </source>
</reference>
<dbReference type="Proteomes" id="UP000671828">
    <property type="component" value="Chromosome"/>
</dbReference>
<dbReference type="AlphaFoldDB" id="A0A8T8HVV6"/>
<feature type="region of interest" description="Disordered" evidence="1">
    <location>
        <begin position="539"/>
        <end position="572"/>
    </location>
</feature>
<gene>
    <name evidence="2" type="ORF">J7S33_26520</name>
</gene>
<proteinExistence type="predicted"/>
<dbReference type="SUPFAM" id="SSF52540">
    <property type="entry name" value="P-loop containing nucleoside triphosphate hydrolases"/>
    <property type="match status" value="1"/>
</dbReference>
<feature type="region of interest" description="Disordered" evidence="1">
    <location>
        <begin position="442"/>
        <end position="461"/>
    </location>
</feature>
<sequence>EGPLVDAVVAEVAADRSVLVLGEPGSGKSVAAYAVLRVLRSSVPAVAVRGGELRELIDDPGRFPALHEAAERGPTRPVLLVDGLDEVPAGPVDPAGLLRRAGERFTLVATCRQREFEDHLAPAAGAAAGDAVRTVGAWTLDGRFTEFVRRLVAGGLLASDDLVEAVRRSPGLARMVVRPLHARLVTSLGRTGLGPVTTTSALCAEHVDKLAAVSDVALARAGCHGPRSSLDLWVEAAWAVFRCGRPSGDRFDFDAVVARVGDGGRCAARALSQVCDRRRSAGRVWGSFAHRAFFGYLVGRYYLDRLDRASAGGGVAELVDCLRVEPTPGIRDFLVDRLRPARAAGPGAALEAAYRHARAAGPGTALARTTGDLVAHLLSRAVAGGREALRRLLDGEDDAFLRQALLRELCHLGDPEALREFVEHARESEQWRAWNRDRLLRDHGDPDHHEEPPHADPDRRRGRERLIALVSEPDYAERVAPQRRYLDLFTLYDCARWRGEAPAGPERAALAAAERALRADPAIDPALLRELAELRSAVASVPRREGADRGARGRGGPGARPDDRGPGFANLPYRTDLARGVAGLVRCAGEDRGDRSADERHEQALVE</sequence>
<feature type="compositionally biased region" description="Basic and acidic residues" evidence="1">
    <location>
        <begin position="542"/>
        <end position="551"/>
    </location>
</feature>
<dbReference type="InterPro" id="IPR027417">
    <property type="entry name" value="P-loop_NTPase"/>
</dbReference>
<accession>A0A8T8HVV6</accession>
<organism evidence="2 3">
    <name type="scientific">Saccharothrix algeriensis</name>
    <dbReference type="NCBI Taxonomy" id="173560"/>
    <lineage>
        <taxon>Bacteria</taxon>
        <taxon>Bacillati</taxon>
        <taxon>Actinomycetota</taxon>
        <taxon>Actinomycetes</taxon>
        <taxon>Pseudonocardiales</taxon>
        <taxon>Pseudonocardiaceae</taxon>
        <taxon>Saccharothrix</taxon>
    </lineage>
</organism>